<dbReference type="InterPro" id="IPR036237">
    <property type="entry name" value="Xyl_isomerase-like_sf"/>
</dbReference>
<dbReference type="InterPro" id="IPR050312">
    <property type="entry name" value="IolE/XylAMocC-like"/>
</dbReference>
<dbReference type="SUPFAM" id="SSF51658">
    <property type="entry name" value="Xylose isomerase-like"/>
    <property type="match status" value="1"/>
</dbReference>
<gene>
    <name evidence="2" type="ORF">PVK37_29390</name>
</gene>
<dbReference type="Proteomes" id="UP001219605">
    <property type="component" value="Chromosome"/>
</dbReference>
<feature type="domain" description="Xylose isomerase-like TIM barrel" evidence="1">
    <location>
        <begin position="52"/>
        <end position="269"/>
    </location>
</feature>
<protein>
    <submittedName>
        <fullName evidence="2">Sugar phosphate isomerase/epimerase</fullName>
    </submittedName>
</protein>
<keyword evidence="2" id="KW-0413">Isomerase</keyword>
<name>A0ABY7ZR10_9ACTN</name>
<dbReference type="RefSeq" id="WP_275031063.1">
    <property type="nucleotide sequence ID" value="NZ_CP118615.1"/>
</dbReference>
<dbReference type="InterPro" id="IPR013022">
    <property type="entry name" value="Xyl_isomerase-like_TIM-brl"/>
</dbReference>
<dbReference type="Gene3D" id="3.20.20.150">
    <property type="entry name" value="Divalent-metal-dependent TIM barrel enzymes"/>
    <property type="match status" value="1"/>
</dbReference>
<dbReference type="EMBL" id="CP118615">
    <property type="protein sequence ID" value="WDZ84503.1"/>
    <property type="molecule type" value="Genomic_DNA"/>
</dbReference>
<dbReference type="PANTHER" id="PTHR12110:SF53">
    <property type="entry name" value="BLR5974 PROTEIN"/>
    <property type="match status" value="1"/>
</dbReference>
<sequence>MQFGFSSYSFYQHLRTGRMSLFDVIDWIGASDATHMEIATVSLSPEISNDTSTLDQDPAFVQQVKTRAADQGVTLSNLVVPADLLGEDAPRHLARVKRHLDVAAELGITLFRHDVTRWAHRAKDIAEFEALMPRMVEVCRDIARYAAQYGITTSVENHGLLMNGGERVRRLIHLVDEPNFRTTLDVGNFMSVDDNPVVAVAENAPYASIVHLKDFYVRRQYPGEGWHHTPGGVYLLGSIVGYGDLDMRRIVQGIVAADYDGFISIEFEGIEECLMANPIGLANAKRLFAEAQAEAAATAGAAAGTGVAASAGAVAGAGAAK</sequence>
<organism evidence="2 3">
    <name type="scientific">Micromonospora cathayae</name>
    <dbReference type="NCBI Taxonomy" id="3028804"/>
    <lineage>
        <taxon>Bacteria</taxon>
        <taxon>Bacillati</taxon>
        <taxon>Actinomycetota</taxon>
        <taxon>Actinomycetes</taxon>
        <taxon>Micromonosporales</taxon>
        <taxon>Micromonosporaceae</taxon>
        <taxon>Micromonospora</taxon>
    </lineage>
</organism>
<dbReference type="PANTHER" id="PTHR12110">
    <property type="entry name" value="HYDROXYPYRUVATE ISOMERASE"/>
    <property type="match status" value="1"/>
</dbReference>
<evidence type="ECO:0000313" key="2">
    <source>
        <dbReference type="EMBL" id="WDZ84503.1"/>
    </source>
</evidence>
<evidence type="ECO:0000313" key="3">
    <source>
        <dbReference type="Proteomes" id="UP001219605"/>
    </source>
</evidence>
<dbReference type="Pfam" id="PF01261">
    <property type="entry name" value="AP_endonuc_2"/>
    <property type="match status" value="1"/>
</dbReference>
<accession>A0ABY7ZR10</accession>
<reference evidence="2 3" key="1">
    <citation type="submission" date="2023-02" db="EMBL/GenBank/DDBJ databases">
        <authorList>
            <person name="Mo P."/>
        </authorList>
    </citation>
    <scope>NUCLEOTIDE SEQUENCE [LARGE SCALE GENOMIC DNA]</scope>
    <source>
        <strain evidence="2 3">HUAS 3</strain>
    </source>
</reference>
<keyword evidence="3" id="KW-1185">Reference proteome</keyword>
<evidence type="ECO:0000259" key="1">
    <source>
        <dbReference type="Pfam" id="PF01261"/>
    </source>
</evidence>
<proteinExistence type="predicted"/>
<dbReference type="GO" id="GO:0016853">
    <property type="term" value="F:isomerase activity"/>
    <property type="evidence" value="ECO:0007669"/>
    <property type="project" value="UniProtKB-KW"/>
</dbReference>